<sequence length="46" mass="5500">MFTHIINVPLKLLLFIYSSKEYKIMTIIYLNDKIIGEFKLGDEDYD</sequence>
<gene>
    <name evidence="1" type="ORF">GCM10008916_18570</name>
</gene>
<dbReference type="Proteomes" id="UP001501764">
    <property type="component" value="Unassembled WGS sequence"/>
</dbReference>
<protein>
    <submittedName>
        <fullName evidence="1">Uncharacterized protein</fullName>
    </submittedName>
</protein>
<keyword evidence="2" id="KW-1185">Reference proteome</keyword>
<proteinExistence type="predicted"/>
<comment type="caution">
    <text evidence="1">The sequence shown here is derived from an EMBL/GenBank/DDBJ whole genome shotgun (WGS) entry which is preliminary data.</text>
</comment>
<evidence type="ECO:0000313" key="1">
    <source>
        <dbReference type="EMBL" id="GAA0858880.1"/>
    </source>
</evidence>
<name>A0ABN1LQ23_9CLOT</name>
<organism evidence="1 2">
    <name type="scientific">Clostridium nitritogenes</name>
    <dbReference type="NCBI Taxonomy" id="83340"/>
    <lineage>
        <taxon>Bacteria</taxon>
        <taxon>Bacillati</taxon>
        <taxon>Bacillota</taxon>
        <taxon>Clostridia</taxon>
        <taxon>Eubacteriales</taxon>
        <taxon>Clostridiaceae</taxon>
        <taxon>Clostridium</taxon>
    </lineage>
</organism>
<dbReference type="EMBL" id="BAAACO010000001">
    <property type="protein sequence ID" value="GAA0858880.1"/>
    <property type="molecule type" value="Genomic_DNA"/>
</dbReference>
<evidence type="ECO:0000313" key="2">
    <source>
        <dbReference type="Proteomes" id="UP001501764"/>
    </source>
</evidence>
<reference evidence="1 2" key="1">
    <citation type="journal article" date="2019" name="Int. J. Syst. Evol. Microbiol.">
        <title>The Global Catalogue of Microorganisms (GCM) 10K type strain sequencing project: providing services to taxonomists for standard genome sequencing and annotation.</title>
        <authorList>
            <consortium name="The Broad Institute Genomics Platform"/>
            <consortium name="The Broad Institute Genome Sequencing Center for Infectious Disease"/>
            <person name="Wu L."/>
            <person name="Ma J."/>
        </authorList>
    </citation>
    <scope>NUCLEOTIDE SEQUENCE [LARGE SCALE GENOMIC DNA]</scope>
    <source>
        <strain evidence="1 2">JCM 6485</strain>
    </source>
</reference>
<accession>A0ABN1LQ23</accession>